<dbReference type="AlphaFoldDB" id="A0A9N9VFZ2"/>
<protein>
    <submittedName>
        <fullName evidence="1">Uncharacterized protein</fullName>
    </submittedName>
</protein>
<proteinExistence type="predicted"/>
<dbReference type="OrthoDB" id="5139410at2759"/>
<name>A0A9N9VFZ2_9HYPO</name>
<comment type="caution">
    <text evidence="1">The sequence shown here is derived from an EMBL/GenBank/DDBJ whole genome shotgun (WGS) entry which is preliminary data.</text>
</comment>
<sequence length="239" mass="27293">MVNVKGTREVEYNCRAAVWLFKDAENNIFQSPQKNLSKHMIIRYKTGRKAGRAVLKTISRSIRAPRRIWADSHGIAIFRGPYNYRGERLWVIDATNTVPVFLSVVSLDTRRCFRTAINTVCFVPQLQTVDETGVKHYITPVAENWFVQWPVGQPQLVERKEGPLPDEPTTITSAAARKQSFRDEWRVRGGGGAQLGALEREWEDGHEEEALQYQKEFADTPDMGEQLAVSFDLPMRPMA</sequence>
<accession>A0A9N9VFZ2</accession>
<evidence type="ECO:0000313" key="2">
    <source>
        <dbReference type="Proteomes" id="UP000696573"/>
    </source>
</evidence>
<dbReference type="Proteomes" id="UP000696573">
    <property type="component" value="Unassembled WGS sequence"/>
</dbReference>
<reference evidence="1" key="1">
    <citation type="submission" date="2021-10" db="EMBL/GenBank/DDBJ databases">
        <authorList>
            <person name="Piombo E."/>
        </authorList>
    </citation>
    <scope>NUCLEOTIDE SEQUENCE</scope>
</reference>
<keyword evidence="2" id="KW-1185">Reference proteome</keyword>
<dbReference type="EMBL" id="CABFNQ020000682">
    <property type="protein sequence ID" value="CAH0022709.1"/>
    <property type="molecule type" value="Genomic_DNA"/>
</dbReference>
<organism evidence="1 2">
    <name type="scientific">Clonostachys rhizophaga</name>
    <dbReference type="NCBI Taxonomy" id="160324"/>
    <lineage>
        <taxon>Eukaryota</taxon>
        <taxon>Fungi</taxon>
        <taxon>Dikarya</taxon>
        <taxon>Ascomycota</taxon>
        <taxon>Pezizomycotina</taxon>
        <taxon>Sordariomycetes</taxon>
        <taxon>Hypocreomycetidae</taxon>
        <taxon>Hypocreales</taxon>
        <taxon>Bionectriaceae</taxon>
        <taxon>Clonostachys</taxon>
    </lineage>
</organism>
<evidence type="ECO:0000313" key="1">
    <source>
        <dbReference type="EMBL" id="CAH0022709.1"/>
    </source>
</evidence>
<gene>
    <name evidence="1" type="ORF">CRHIZ90672A_00012830</name>
</gene>